<evidence type="ECO:0000259" key="2">
    <source>
        <dbReference type="PROSITE" id="PS50801"/>
    </source>
</evidence>
<sequence length="276" mass="31840">MHKNIELHKYLLKQAKKLTEDWYSAIDKSTAVGVYASTNEEEIKRLKAQNYSFHENLIQVFIEDEDEFFKTFEKWVNEIASDSGHQSTPTHIILQEFLNVQNQYLSIIESFERENEGIYEKDEIYSWNHIILKAFSKIMTRFVEVHDQLSLRRLRSQQELINELSAPVIKLHQDIGLLPIVGEIDTQRAKYLLENTLMECTKKAINHLYVDLSGVNVIDTMVAMQIFQLIDALKIVGVKTTLSGVRPEIAMTAISLGLNFKDIHITGNLAQALQMK</sequence>
<protein>
    <submittedName>
        <fullName evidence="3">STAS domain-containing protein</fullName>
    </submittedName>
</protein>
<dbReference type="PANTHER" id="PTHR33745:SF3">
    <property type="entry name" value="RSBT CO-ANTAGONIST PROTEIN RSBRC"/>
    <property type="match status" value="1"/>
</dbReference>
<dbReference type="PANTHER" id="PTHR33745">
    <property type="entry name" value="RSBT ANTAGONIST PROTEIN RSBS-RELATED"/>
    <property type="match status" value="1"/>
</dbReference>
<dbReference type="InterPro" id="IPR036513">
    <property type="entry name" value="STAS_dom_sf"/>
</dbReference>
<proteinExistence type="predicted"/>
<feature type="domain" description="STAS" evidence="2">
    <location>
        <begin position="165"/>
        <end position="276"/>
    </location>
</feature>
<comment type="caution">
    <text evidence="3">The sequence shown here is derived from an EMBL/GenBank/DDBJ whole genome shotgun (WGS) entry which is preliminary data.</text>
</comment>
<dbReference type="Pfam" id="PF01740">
    <property type="entry name" value="STAS"/>
    <property type="match status" value="1"/>
</dbReference>
<dbReference type="RefSeq" id="WP_269925766.1">
    <property type="nucleotide sequence ID" value="NZ_JAMKBJ010000003.1"/>
</dbReference>
<reference evidence="3" key="1">
    <citation type="submission" date="2022-05" db="EMBL/GenBank/DDBJ databases">
        <authorList>
            <person name="Colautti A."/>
            <person name="Iacumin L."/>
        </authorList>
    </citation>
    <scope>NUCLEOTIDE SEQUENCE</scope>
    <source>
        <strain evidence="3">SK 55</strain>
    </source>
</reference>
<dbReference type="EMBL" id="JAMKBJ010000003">
    <property type="protein sequence ID" value="MCZ8536671.1"/>
    <property type="molecule type" value="Genomic_DNA"/>
</dbReference>
<dbReference type="SUPFAM" id="SSF52091">
    <property type="entry name" value="SpoIIaa-like"/>
    <property type="match status" value="1"/>
</dbReference>
<organism evidence="3 4">
    <name type="scientific">Paenisporosarcina quisquiliarum</name>
    <dbReference type="NCBI Taxonomy" id="365346"/>
    <lineage>
        <taxon>Bacteria</taxon>
        <taxon>Bacillati</taxon>
        <taxon>Bacillota</taxon>
        <taxon>Bacilli</taxon>
        <taxon>Bacillales</taxon>
        <taxon>Caryophanaceae</taxon>
        <taxon>Paenisporosarcina</taxon>
    </lineage>
</organism>
<accession>A0A9X3RCQ8</accession>
<evidence type="ECO:0000256" key="1">
    <source>
        <dbReference type="ARBA" id="ARBA00022553"/>
    </source>
</evidence>
<dbReference type="InterPro" id="IPR051932">
    <property type="entry name" value="Bact_StressResp_Reg"/>
</dbReference>
<keyword evidence="4" id="KW-1185">Reference proteome</keyword>
<dbReference type="AlphaFoldDB" id="A0A9X3RCQ8"/>
<dbReference type="CDD" id="cd07041">
    <property type="entry name" value="STAS_RsbR_RsbS_like"/>
    <property type="match status" value="1"/>
</dbReference>
<evidence type="ECO:0000313" key="3">
    <source>
        <dbReference type="EMBL" id="MCZ8536671.1"/>
    </source>
</evidence>
<evidence type="ECO:0000313" key="4">
    <source>
        <dbReference type="Proteomes" id="UP001152173"/>
    </source>
</evidence>
<name>A0A9X3RCQ8_9BACL</name>
<gene>
    <name evidence="3" type="ORF">M9R32_05670</name>
</gene>
<dbReference type="PROSITE" id="PS50801">
    <property type="entry name" value="STAS"/>
    <property type="match status" value="1"/>
</dbReference>
<dbReference type="Proteomes" id="UP001152173">
    <property type="component" value="Unassembled WGS sequence"/>
</dbReference>
<dbReference type="Gene3D" id="3.30.750.24">
    <property type="entry name" value="STAS domain"/>
    <property type="match status" value="1"/>
</dbReference>
<dbReference type="InterPro" id="IPR002645">
    <property type="entry name" value="STAS_dom"/>
</dbReference>
<keyword evidence="1" id="KW-0597">Phosphoprotein</keyword>